<dbReference type="Proteomes" id="UP001605036">
    <property type="component" value="Unassembled WGS sequence"/>
</dbReference>
<comment type="caution">
    <text evidence="2">The sequence shown here is derived from an EMBL/GenBank/DDBJ whole genome shotgun (WGS) entry which is preliminary data.</text>
</comment>
<sequence length="123" mass="12354">MAASCINVSIGAASLLAGRFATVQAISTCQTVRHGVAAPCASVSCSNSSVERKFVFGFGFETPGSRAGRNGGVVARAVELDENKDGILVASAEDDSADVPTVEESPQSPLLTASCTSATCLGA</sequence>
<dbReference type="AlphaFoldDB" id="A0ABD1Z7Z0"/>
<keyword evidence="1" id="KW-0732">Signal</keyword>
<dbReference type="EMBL" id="JBHFFA010000002">
    <property type="protein sequence ID" value="KAL2643823.1"/>
    <property type="molecule type" value="Genomic_DNA"/>
</dbReference>
<proteinExistence type="predicted"/>
<evidence type="ECO:0000313" key="2">
    <source>
        <dbReference type="EMBL" id="KAL2643823.1"/>
    </source>
</evidence>
<evidence type="ECO:0000256" key="1">
    <source>
        <dbReference type="SAM" id="SignalP"/>
    </source>
</evidence>
<organism evidence="2 3">
    <name type="scientific">Riccia fluitans</name>
    <dbReference type="NCBI Taxonomy" id="41844"/>
    <lineage>
        <taxon>Eukaryota</taxon>
        <taxon>Viridiplantae</taxon>
        <taxon>Streptophyta</taxon>
        <taxon>Embryophyta</taxon>
        <taxon>Marchantiophyta</taxon>
        <taxon>Marchantiopsida</taxon>
        <taxon>Marchantiidae</taxon>
        <taxon>Marchantiales</taxon>
        <taxon>Ricciaceae</taxon>
        <taxon>Riccia</taxon>
    </lineage>
</organism>
<protein>
    <submittedName>
        <fullName evidence="2">Uncharacterized protein</fullName>
    </submittedName>
</protein>
<feature type="signal peptide" evidence="1">
    <location>
        <begin position="1"/>
        <end position="25"/>
    </location>
</feature>
<keyword evidence="3" id="KW-1185">Reference proteome</keyword>
<gene>
    <name evidence="2" type="ORF">R1flu_011410</name>
</gene>
<reference evidence="2 3" key="1">
    <citation type="submission" date="2024-09" db="EMBL/GenBank/DDBJ databases">
        <title>Chromosome-scale assembly of Riccia fluitans.</title>
        <authorList>
            <person name="Paukszto L."/>
            <person name="Sawicki J."/>
            <person name="Karawczyk K."/>
            <person name="Piernik-Szablinska J."/>
            <person name="Szczecinska M."/>
            <person name="Mazdziarz M."/>
        </authorList>
    </citation>
    <scope>NUCLEOTIDE SEQUENCE [LARGE SCALE GENOMIC DNA]</scope>
    <source>
        <strain evidence="2">Rf_01</strain>
        <tissue evidence="2">Aerial parts of the thallus</tissue>
    </source>
</reference>
<accession>A0ABD1Z7Z0</accession>
<name>A0ABD1Z7Z0_9MARC</name>
<evidence type="ECO:0000313" key="3">
    <source>
        <dbReference type="Proteomes" id="UP001605036"/>
    </source>
</evidence>
<feature type="chain" id="PRO_5044830539" evidence="1">
    <location>
        <begin position="26"/>
        <end position="123"/>
    </location>
</feature>